<feature type="coiled-coil region" evidence="1">
    <location>
        <begin position="125"/>
        <end position="180"/>
    </location>
</feature>
<dbReference type="AlphaFoldDB" id="A0A512MB02"/>
<keyword evidence="1" id="KW-0175">Coiled coil</keyword>
<evidence type="ECO:0000313" key="2">
    <source>
        <dbReference type="EMBL" id="GEP43919.1"/>
    </source>
</evidence>
<gene>
    <name evidence="2" type="ORF">BGE01nite_32100</name>
</gene>
<dbReference type="EMBL" id="BKAG01000023">
    <property type="protein sequence ID" value="GEP43919.1"/>
    <property type="molecule type" value="Genomic_DNA"/>
</dbReference>
<sequence>MRKFQQLSSDNMDLLLDTLCDLLGTLVLIACLLVVTMQEDGEGDVKKSTGPVEPEAGILEEKRLEHARAELDGLQKLRAQLQSEDDPSTRPLITELLALRKTAEVKRQERARQDELAGKMAEQKLRDSGSEIARLREQDQELERKLGIMNKDTEAARQRHAALEKELADLQLELESVNDLKVEKLRFPREREVNKPPAPVILRYGQVFPLYNPDGSPSPYVKQATAADGTFTAMVQQGQGLNPAKDARRLRELLPHLLGKDRYLTIYVYPDSFTTFRDLKKIIFELGLEYGLELCTEHRALIFSATGSKPAPL</sequence>
<evidence type="ECO:0000256" key="1">
    <source>
        <dbReference type="SAM" id="Coils"/>
    </source>
</evidence>
<evidence type="ECO:0000313" key="3">
    <source>
        <dbReference type="Proteomes" id="UP000321577"/>
    </source>
</evidence>
<organism evidence="2 3">
    <name type="scientific">Brevifollis gellanilyticus</name>
    <dbReference type="NCBI Taxonomy" id="748831"/>
    <lineage>
        <taxon>Bacteria</taxon>
        <taxon>Pseudomonadati</taxon>
        <taxon>Verrucomicrobiota</taxon>
        <taxon>Verrucomicrobiia</taxon>
        <taxon>Verrucomicrobiales</taxon>
        <taxon>Verrucomicrobiaceae</taxon>
    </lineage>
</organism>
<proteinExistence type="predicted"/>
<comment type="caution">
    <text evidence="2">The sequence shown here is derived from an EMBL/GenBank/DDBJ whole genome shotgun (WGS) entry which is preliminary data.</text>
</comment>
<name>A0A512MB02_9BACT</name>
<keyword evidence="3" id="KW-1185">Reference proteome</keyword>
<reference evidence="2 3" key="1">
    <citation type="submission" date="2019-07" db="EMBL/GenBank/DDBJ databases">
        <title>Whole genome shotgun sequence of Brevifollis gellanilyticus NBRC 108608.</title>
        <authorList>
            <person name="Hosoyama A."/>
            <person name="Uohara A."/>
            <person name="Ohji S."/>
            <person name="Ichikawa N."/>
        </authorList>
    </citation>
    <scope>NUCLEOTIDE SEQUENCE [LARGE SCALE GENOMIC DNA]</scope>
    <source>
        <strain evidence="2 3">NBRC 108608</strain>
    </source>
</reference>
<protein>
    <submittedName>
        <fullName evidence="2">Uncharacterized protein</fullName>
    </submittedName>
</protein>
<accession>A0A512MB02</accession>
<dbReference type="Proteomes" id="UP000321577">
    <property type="component" value="Unassembled WGS sequence"/>
</dbReference>